<accession>A0A395LL33</accession>
<proteinExistence type="predicted"/>
<gene>
    <name evidence="2" type="primary">yaiO</name>
    <name evidence="2" type="ORF">DL238_07105</name>
</gene>
<reference evidence="2 3" key="1">
    <citation type="submission" date="2018-07" db="EMBL/GenBank/DDBJ databases">
        <title>Erythrobacter nanhaiensis sp. nov., a novel member of the genus Erythrobacter isolated from the South China Sea.</title>
        <authorList>
            <person name="Chen X."/>
            <person name="Liu J."/>
        </authorList>
    </citation>
    <scope>NUCLEOTIDE SEQUENCE [LARGE SCALE GENOMIC DNA]</scope>
    <source>
        <strain evidence="2 3">S-5</strain>
    </source>
</reference>
<sequence>MDRARRTFALILGILSMPLAAQEPDTPRAQRLDTAAQAYAGGDFERAREILLPLLAASPDDPDLLRRLAMVEAGDGRLDRAKERIDAATRLAPDDLDVALARAYILYWRGEVSAAQRAAAAISARDPDYPELDQLTAALARQEAGNGFRMRAISIGAGISDITTANGFSQTWNDQTLVAAFDVSGEDTITLGARREERAAIDTRLSARIDHRLADGFVYVAATAVPAPHFQERWSVGAGGELRATQTVTALIDLRAADYDTGTIAAVQPGLRLALDRDFALTGQAINIFGGDDGYRLGGSVRLDYGRERETSLFLIAASYPDAEADGLRQLRSVAAGVRVPVTDTLALNGVGSYENREDSYRRYAGTVTLTYRFEAR</sequence>
<keyword evidence="1" id="KW-0732">Signal</keyword>
<evidence type="ECO:0000313" key="3">
    <source>
        <dbReference type="Proteomes" id="UP000254101"/>
    </source>
</evidence>
<dbReference type="EMBL" id="QRBB01000001">
    <property type="protein sequence ID" value="RDS77399.1"/>
    <property type="molecule type" value="Genomic_DNA"/>
</dbReference>
<dbReference type="InterPro" id="IPR011990">
    <property type="entry name" value="TPR-like_helical_dom_sf"/>
</dbReference>
<protein>
    <submittedName>
        <fullName evidence="2">YaiO family outer membrane beta-barrel protein</fullName>
    </submittedName>
</protein>
<dbReference type="SUPFAM" id="SSF48452">
    <property type="entry name" value="TPR-like"/>
    <property type="match status" value="1"/>
</dbReference>
<dbReference type="OrthoDB" id="8038200at2"/>
<feature type="chain" id="PRO_5017270242" evidence="1">
    <location>
        <begin position="22"/>
        <end position="377"/>
    </location>
</feature>
<dbReference type="InterPro" id="IPR030887">
    <property type="entry name" value="Beta-barrel_YaiO"/>
</dbReference>
<keyword evidence="3" id="KW-1185">Reference proteome</keyword>
<comment type="caution">
    <text evidence="2">The sequence shown here is derived from an EMBL/GenBank/DDBJ whole genome shotgun (WGS) entry which is preliminary data.</text>
</comment>
<name>A0A395LL33_9SPHN</name>
<dbReference type="RefSeq" id="WP_115491617.1">
    <property type="nucleotide sequence ID" value="NZ_JACHWW010000001.1"/>
</dbReference>
<dbReference type="Proteomes" id="UP000254101">
    <property type="component" value="Unassembled WGS sequence"/>
</dbReference>
<evidence type="ECO:0000256" key="1">
    <source>
        <dbReference type="SAM" id="SignalP"/>
    </source>
</evidence>
<dbReference type="AlphaFoldDB" id="A0A395LL33"/>
<dbReference type="NCBIfam" id="TIGR04390">
    <property type="entry name" value="OMP_YaiO_dom"/>
    <property type="match status" value="1"/>
</dbReference>
<dbReference type="Pfam" id="PF14559">
    <property type="entry name" value="TPR_19"/>
    <property type="match status" value="1"/>
</dbReference>
<evidence type="ECO:0000313" key="2">
    <source>
        <dbReference type="EMBL" id="RDS77399.1"/>
    </source>
</evidence>
<dbReference type="Gene3D" id="1.25.40.10">
    <property type="entry name" value="Tetratricopeptide repeat domain"/>
    <property type="match status" value="1"/>
</dbReference>
<feature type="signal peptide" evidence="1">
    <location>
        <begin position="1"/>
        <end position="21"/>
    </location>
</feature>
<organism evidence="2 3">
    <name type="scientific">Alteriqipengyuania lutimaris</name>
    <dbReference type="NCBI Taxonomy" id="1538146"/>
    <lineage>
        <taxon>Bacteria</taxon>
        <taxon>Pseudomonadati</taxon>
        <taxon>Pseudomonadota</taxon>
        <taxon>Alphaproteobacteria</taxon>
        <taxon>Sphingomonadales</taxon>
        <taxon>Erythrobacteraceae</taxon>
        <taxon>Alteriqipengyuania</taxon>
    </lineage>
</organism>